<sequence>MVTPRDLNRVPARLGHLNGTRAQDFHFPSFQAYHRDLVQPAPPQSAPPLHADAPAWLHQSSALPRNATQASTSPFSSTSPSSPGLMAL</sequence>
<proteinExistence type="predicted"/>
<dbReference type="Proteomes" id="UP000298327">
    <property type="component" value="Unassembled WGS sequence"/>
</dbReference>
<feature type="compositionally biased region" description="Polar residues" evidence="1">
    <location>
        <begin position="58"/>
        <end position="70"/>
    </location>
</feature>
<evidence type="ECO:0000313" key="2">
    <source>
        <dbReference type="EMBL" id="TFY66202.1"/>
    </source>
</evidence>
<feature type="compositionally biased region" description="Low complexity" evidence="1">
    <location>
        <begin position="71"/>
        <end position="88"/>
    </location>
</feature>
<keyword evidence="3" id="KW-1185">Reference proteome</keyword>
<evidence type="ECO:0000256" key="1">
    <source>
        <dbReference type="SAM" id="MobiDB-lite"/>
    </source>
</evidence>
<dbReference type="AlphaFoldDB" id="A0A4Y9YVF5"/>
<evidence type="ECO:0000313" key="3">
    <source>
        <dbReference type="Proteomes" id="UP000298327"/>
    </source>
</evidence>
<feature type="non-terminal residue" evidence="2">
    <location>
        <position position="88"/>
    </location>
</feature>
<feature type="region of interest" description="Disordered" evidence="1">
    <location>
        <begin position="37"/>
        <end position="88"/>
    </location>
</feature>
<protein>
    <submittedName>
        <fullName evidence="2">Uncharacterized protein</fullName>
    </submittedName>
</protein>
<gene>
    <name evidence="2" type="ORF">EVG20_g4877</name>
</gene>
<accession>A0A4Y9YVF5</accession>
<comment type="caution">
    <text evidence="2">The sequence shown here is derived from an EMBL/GenBank/DDBJ whole genome shotgun (WGS) entry which is preliminary data.</text>
</comment>
<dbReference type="EMBL" id="SEOQ01000268">
    <property type="protein sequence ID" value="TFY66202.1"/>
    <property type="molecule type" value="Genomic_DNA"/>
</dbReference>
<organism evidence="2 3">
    <name type="scientific">Dentipellis fragilis</name>
    <dbReference type="NCBI Taxonomy" id="205917"/>
    <lineage>
        <taxon>Eukaryota</taxon>
        <taxon>Fungi</taxon>
        <taxon>Dikarya</taxon>
        <taxon>Basidiomycota</taxon>
        <taxon>Agaricomycotina</taxon>
        <taxon>Agaricomycetes</taxon>
        <taxon>Russulales</taxon>
        <taxon>Hericiaceae</taxon>
        <taxon>Dentipellis</taxon>
    </lineage>
</organism>
<name>A0A4Y9YVF5_9AGAM</name>
<reference evidence="2 3" key="1">
    <citation type="submission" date="2019-02" db="EMBL/GenBank/DDBJ databases">
        <title>Genome sequencing of the rare red list fungi Dentipellis fragilis.</title>
        <authorList>
            <person name="Buettner E."/>
            <person name="Kellner H."/>
        </authorList>
    </citation>
    <scope>NUCLEOTIDE SEQUENCE [LARGE SCALE GENOMIC DNA]</scope>
    <source>
        <strain evidence="2 3">DSM 105465</strain>
    </source>
</reference>